<dbReference type="EMBL" id="CAJNOJ010000144">
    <property type="protein sequence ID" value="CAF1193931.1"/>
    <property type="molecule type" value="Genomic_DNA"/>
</dbReference>
<dbReference type="Proteomes" id="UP000663852">
    <property type="component" value="Unassembled WGS sequence"/>
</dbReference>
<comment type="caution">
    <text evidence="1">The sequence shown here is derived from an EMBL/GenBank/DDBJ whole genome shotgun (WGS) entry which is preliminary data.</text>
</comment>
<sequence length="68" mass="7987">MAFSIFLNGYEINVQTKPFWHLIKSYIWMKSFCKMIKTQNIERKDVQFVGVWPVGNICGITNEQTRAS</sequence>
<reference evidence="1" key="1">
    <citation type="submission" date="2021-02" db="EMBL/GenBank/DDBJ databases">
        <authorList>
            <person name="Nowell W R."/>
        </authorList>
    </citation>
    <scope>NUCLEOTIDE SEQUENCE</scope>
</reference>
<dbReference type="AlphaFoldDB" id="A0A814VX34"/>
<evidence type="ECO:0000313" key="1">
    <source>
        <dbReference type="EMBL" id="CAF1193931.1"/>
    </source>
</evidence>
<gene>
    <name evidence="1" type="ORF">EDS130_LOCUS24974</name>
</gene>
<proteinExistence type="predicted"/>
<accession>A0A814VX34</accession>
<organism evidence="1 2">
    <name type="scientific">Adineta ricciae</name>
    <name type="common">Rotifer</name>
    <dbReference type="NCBI Taxonomy" id="249248"/>
    <lineage>
        <taxon>Eukaryota</taxon>
        <taxon>Metazoa</taxon>
        <taxon>Spiralia</taxon>
        <taxon>Gnathifera</taxon>
        <taxon>Rotifera</taxon>
        <taxon>Eurotatoria</taxon>
        <taxon>Bdelloidea</taxon>
        <taxon>Adinetida</taxon>
        <taxon>Adinetidae</taxon>
        <taxon>Adineta</taxon>
    </lineage>
</organism>
<protein>
    <submittedName>
        <fullName evidence="1">Uncharacterized protein</fullName>
    </submittedName>
</protein>
<evidence type="ECO:0000313" key="2">
    <source>
        <dbReference type="Proteomes" id="UP000663852"/>
    </source>
</evidence>
<name>A0A814VX34_ADIRI</name>